<dbReference type="InterPro" id="IPR005846">
    <property type="entry name" value="A-D-PHexomutase_a/b/a-III"/>
</dbReference>
<evidence type="ECO:0000259" key="8">
    <source>
        <dbReference type="Pfam" id="PF00408"/>
    </source>
</evidence>
<protein>
    <submittedName>
        <fullName evidence="12">Phosphoglucosamine mutase</fullName>
        <ecNumber evidence="12">5.4.2.10</ecNumber>
    </submittedName>
</protein>
<evidence type="ECO:0000256" key="7">
    <source>
        <dbReference type="RuleBase" id="RU004326"/>
    </source>
</evidence>
<comment type="similarity">
    <text evidence="2 7">Belongs to the phosphohexose mutase family.</text>
</comment>
<dbReference type="GO" id="GO:0000287">
    <property type="term" value="F:magnesium ion binding"/>
    <property type="evidence" value="ECO:0007669"/>
    <property type="project" value="InterPro"/>
</dbReference>
<evidence type="ECO:0000313" key="13">
    <source>
        <dbReference type="Proteomes" id="UP001056539"/>
    </source>
</evidence>
<dbReference type="InterPro" id="IPR024086">
    <property type="entry name" value="GlmM_arc-type"/>
</dbReference>
<dbReference type="Pfam" id="PF02880">
    <property type="entry name" value="PGM_PMM_III"/>
    <property type="match status" value="1"/>
</dbReference>
<dbReference type="InterPro" id="IPR005843">
    <property type="entry name" value="A-D-PHexomutase_C"/>
</dbReference>
<dbReference type="PANTHER" id="PTHR43771:SF1">
    <property type="entry name" value="PHOSPHOMANNOMUTASE"/>
    <property type="match status" value="1"/>
</dbReference>
<dbReference type="SUPFAM" id="SSF53738">
    <property type="entry name" value="Phosphoglucomutase, first 3 domains"/>
    <property type="match status" value="3"/>
</dbReference>
<evidence type="ECO:0000256" key="5">
    <source>
        <dbReference type="ARBA" id="ARBA00022842"/>
    </source>
</evidence>
<dbReference type="Gene3D" id="3.40.120.10">
    <property type="entry name" value="Alpha-D-Glucose-1,6-Bisphosphate, subunit A, domain 3"/>
    <property type="match status" value="3"/>
</dbReference>
<dbReference type="InterPro" id="IPR016055">
    <property type="entry name" value="A-D-PHexomutase_a/b/a-I/II/III"/>
</dbReference>
<dbReference type="Pfam" id="PF00408">
    <property type="entry name" value="PGM_PMM_IV"/>
    <property type="match status" value="1"/>
</dbReference>
<dbReference type="EC" id="5.4.2.10" evidence="12"/>
<dbReference type="EMBL" id="CP073355">
    <property type="protein sequence ID" value="URA11307.1"/>
    <property type="molecule type" value="Genomic_DNA"/>
</dbReference>
<dbReference type="InterPro" id="IPR005845">
    <property type="entry name" value="A-D-PHexomutase_a/b/a-II"/>
</dbReference>
<keyword evidence="3" id="KW-0597">Phosphoprotein</keyword>
<sequence>MSLKVSVSGIRGIWGESLTLEELLKYTRAFGLFIRKRATSQRPRVLIGRDGRKTGPMIVSYVSAILNSLGIDVIDAGLVPTPTVLFGVREWNLDGGVIVTASHNPIEWNALKFVVHGGTFTTENDLSEILDSLPSPSFHAKWDEIGTTTLTTEIAQAHIDRILSHIDTRAIQSRHFTVVLDPVNSAGGPITIQLLKALGCHVIGINTEVTGNFHRVAEPTPANLSHLSEIIQKEKADIGFAQDPDADRLVVVDARGRILSEEWTLALAVRHVLSQNPGPVVVNLSTSLLSEMFAKTYNQPCYYTKVGEANVVEGIKKYHARIGGEGNGGVIYPTMNLGRDSLVGISLILEAMALSGKSLSELVSDFPQLFSIKEKFSKIADIPTLAKKLAKHYPDATLNSTDGVRMDLSRGKDRLWVHIRPSNTEPIMRLIGESTDKAWLTSVIEEIRILLEKL</sequence>
<dbReference type="PANTHER" id="PTHR43771">
    <property type="entry name" value="PHOSPHOMANNOMUTASE"/>
    <property type="match status" value="1"/>
</dbReference>
<feature type="domain" description="Alpha-D-phosphohexomutase alpha/beta/alpha" evidence="11">
    <location>
        <begin position="264"/>
        <end position="368"/>
    </location>
</feature>
<dbReference type="Gene3D" id="3.30.310.50">
    <property type="entry name" value="Alpha-D-phosphohexomutase, C-terminal domain"/>
    <property type="match status" value="1"/>
</dbReference>
<dbReference type="Proteomes" id="UP001056539">
    <property type="component" value="Chromosome"/>
</dbReference>
<keyword evidence="13" id="KW-1185">Reference proteome</keyword>
<reference evidence="12" key="2">
    <citation type="submission" date="2022-06" db="EMBL/GenBank/DDBJ databases">
        <title>Thermospira aquatica gen. nov., sp. nov.</title>
        <authorList>
            <person name="Ben Ali Gam Z."/>
            <person name="Labat M."/>
        </authorList>
    </citation>
    <scope>NUCLEOTIDE SEQUENCE</scope>
    <source>
        <strain evidence="12">F1F22</strain>
    </source>
</reference>
<dbReference type="RefSeq" id="WP_271436439.1">
    <property type="nucleotide sequence ID" value="NZ_CP073355.1"/>
</dbReference>
<dbReference type="GO" id="GO:0005975">
    <property type="term" value="P:carbohydrate metabolic process"/>
    <property type="evidence" value="ECO:0007669"/>
    <property type="project" value="InterPro"/>
</dbReference>
<feature type="domain" description="Alpha-D-phosphohexomutase C-terminal" evidence="8">
    <location>
        <begin position="414"/>
        <end position="448"/>
    </location>
</feature>
<proteinExistence type="inferred from homology"/>
<keyword evidence="4 7" id="KW-0479">Metal-binding</keyword>
<dbReference type="InterPro" id="IPR005841">
    <property type="entry name" value="Alpha-D-phosphohexomutase_SF"/>
</dbReference>
<accession>A0AAX3BFU8</accession>
<keyword evidence="6 12" id="KW-0413">Isomerase</keyword>
<feature type="domain" description="Alpha-D-phosphohexomutase alpha/beta/alpha" evidence="10">
    <location>
        <begin position="157"/>
        <end position="256"/>
    </location>
</feature>
<organism evidence="12 13">
    <name type="scientific">Thermospira aquatica</name>
    <dbReference type="NCBI Taxonomy" id="2828656"/>
    <lineage>
        <taxon>Bacteria</taxon>
        <taxon>Pseudomonadati</taxon>
        <taxon>Spirochaetota</taxon>
        <taxon>Spirochaetia</taxon>
        <taxon>Brevinematales</taxon>
        <taxon>Thermospiraceae</taxon>
        <taxon>Thermospira</taxon>
    </lineage>
</organism>
<reference evidence="12" key="1">
    <citation type="submission" date="2021-04" db="EMBL/GenBank/DDBJ databases">
        <authorList>
            <person name="Postec A."/>
        </authorList>
    </citation>
    <scope>NUCLEOTIDE SEQUENCE</scope>
    <source>
        <strain evidence="12">F1F22</strain>
    </source>
</reference>
<evidence type="ECO:0000259" key="9">
    <source>
        <dbReference type="Pfam" id="PF02878"/>
    </source>
</evidence>
<evidence type="ECO:0000313" key="12">
    <source>
        <dbReference type="EMBL" id="URA11307.1"/>
    </source>
</evidence>
<dbReference type="Pfam" id="PF02878">
    <property type="entry name" value="PGM_PMM_I"/>
    <property type="match status" value="1"/>
</dbReference>
<dbReference type="InterPro" id="IPR036900">
    <property type="entry name" value="A-D-PHexomutase_C_sf"/>
</dbReference>
<evidence type="ECO:0000256" key="4">
    <source>
        <dbReference type="ARBA" id="ARBA00022723"/>
    </source>
</evidence>
<evidence type="ECO:0000256" key="6">
    <source>
        <dbReference type="ARBA" id="ARBA00023235"/>
    </source>
</evidence>
<dbReference type="KEGG" id="taqu:KDW03_05810"/>
<dbReference type="PROSITE" id="PS00710">
    <property type="entry name" value="PGM_PMM"/>
    <property type="match status" value="1"/>
</dbReference>
<dbReference type="InterPro" id="IPR016066">
    <property type="entry name" value="A-D-PHexomutase_CS"/>
</dbReference>
<dbReference type="AlphaFoldDB" id="A0AAX3BFU8"/>
<keyword evidence="5 7" id="KW-0460">Magnesium</keyword>
<name>A0AAX3BFU8_9SPIR</name>
<dbReference type="InterPro" id="IPR005844">
    <property type="entry name" value="A-D-PHexomutase_a/b/a-I"/>
</dbReference>
<evidence type="ECO:0000256" key="1">
    <source>
        <dbReference type="ARBA" id="ARBA00001946"/>
    </source>
</evidence>
<dbReference type="SUPFAM" id="SSF55957">
    <property type="entry name" value="Phosphoglucomutase, C-terminal domain"/>
    <property type="match status" value="1"/>
</dbReference>
<feature type="domain" description="Alpha-D-phosphohexomutase alpha/beta/alpha" evidence="9">
    <location>
        <begin position="6"/>
        <end position="133"/>
    </location>
</feature>
<dbReference type="GO" id="GO:0008966">
    <property type="term" value="F:phosphoglucosamine mutase activity"/>
    <property type="evidence" value="ECO:0007669"/>
    <property type="project" value="UniProtKB-EC"/>
</dbReference>
<dbReference type="Pfam" id="PF02879">
    <property type="entry name" value="PGM_PMM_II"/>
    <property type="match status" value="1"/>
</dbReference>
<evidence type="ECO:0000256" key="3">
    <source>
        <dbReference type="ARBA" id="ARBA00022553"/>
    </source>
</evidence>
<evidence type="ECO:0000259" key="10">
    <source>
        <dbReference type="Pfam" id="PF02879"/>
    </source>
</evidence>
<dbReference type="PRINTS" id="PR00509">
    <property type="entry name" value="PGMPMM"/>
</dbReference>
<comment type="cofactor">
    <cofactor evidence="1">
        <name>Mg(2+)</name>
        <dbReference type="ChEBI" id="CHEBI:18420"/>
    </cofactor>
</comment>
<evidence type="ECO:0000259" key="11">
    <source>
        <dbReference type="Pfam" id="PF02880"/>
    </source>
</evidence>
<gene>
    <name evidence="12" type="primary">glmM</name>
    <name evidence="12" type="ORF">KDW03_05810</name>
</gene>
<dbReference type="NCBIfam" id="TIGR03990">
    <property type="entry name" value="Arch_GlmM"/>
    <property type="match status" value="1"/>
</dbReference>
<evidence type="ECO:0000256" key="2">
    <source>
        <dbReference type="ARBA" id="ARBA00010231"/>
    </source>
</evidence>